<sequence>MITLYVSSSNASSRKAREWLEDHNIEFQIRNMIKEPLTQNEIKQLFSLSENGSEDLVSTRAKKYSEIKSTINDFTLSQLIDILVKHQELIKRPIITNGYMMQVGFSEEDIRAFLPRSVRKQNLELLTKKMLSS</sequence>
<reference evidence="4 5" key="1">
    <citation type="submission" date="2017-11" db="EMBL/GenBank/DDBJ databases">
        <title>Draft Genome Sequence of Lactobacillus curieae NBRC 111893 isolated from Koso, a Japanese sugar-Vegetable Fermented Beverage.</title>
        <authorList>
            <person name="Chiou T.Y."/>
            <person name="Oshima K."/>
            <person name="Suda W."/>
            <person name="Hattori M."/>
            <person name="Takahashi T."/>
        </authorList>
    </citation>
    <scope>NUCLEOTIDE SEQUENCE [LARGE SCALE GENOMIC DNA]</scope>
    <source>
        <strain evidence="4 5">NBRC111893</strain>
    </source>
</reference>
<evidence type="ECO:0000256" key="3">
    <source>
        <dbReference type="PROSITE-ProRule" id="PRU01282"/>
    </source>
</evidence>
<name>A0A401FIX9_9LACO</name>
<keyword evidence="5" id="KW-1185">Reference proteome</keyword>
<comment type="caution">
    <text evidence="4">The sequence shown here is derived from an EMBL/GenBank/DDBJ whole genome shotgun (WGS) entry which is preliminary data.</text>
</comment>
<dbReference type="EMBL" id="BEXA01000001">
    <property type="protein sequence ID" value="GAY72323.1"/>
    <property type="molecule type" value="Genomic_DNA"/>
</dbReference>
<dbReference type="InterPro" id="IPR036249">
    <property type="entry name" value="Thioredoxin-like_sf"/>
</dbReference>
<protein>
    <submittedName>
        <fullName evidence="4">Transcriptional regulator SpxA1</fullName>
    </submittedName>
</protein>
<comment type="similarity">
    <text evidence="3">Belongs to the ArsC family.</text>
</comment>
<dbReference type="PANTHER" id="PTHR30041">
    <property type="entry name" value="ARSENATE REDUCTASE"/>
    <property type="match status" value="1"/>
</dbReference>
<evidence type="ECO:0000256" key="1">
    <source>
        <dbReference type="ARBA" id="ARBA00023157"/>
    </source>
</evidence>
<dbReference type="CDD" id="cd03032">
    <property type="entry name" value="ArsC_Spx"/>
    <property type="match status" value="1"/>
</dbReference>
<organism evidence="4 5">
    <name type="scientific">Lentilactobacillus kosonis</name>
    <dbReference type="NCBI Taxonomy" id="2810561"/>
    <lineage>
        <taxon>Bacteria</taxon>
        <taxon>Bacillati</taxon>
        <taxon>Bacillota</taxon>
        <taxon>Bacilli</taxon>
        <taxon>Lactobacillales</taxon>
        <taxon>Lactobacillaceae</taxon>
        <taxon>Lentilactobacillus</taxon>
    </lineage>
</organism>
<dbReference type="InterPro" id="IPR006504">
    <property type="entry name" value="Tscrpt_reg_Spx/MgsR"/>
</dbReference>
<dbReference type="RefSeq" id="WP_125007780.1">
    <property type="nucleotide sequence ID" value="NZ_BEXA01000001.1"/>
</dbReference>
<dbReference type="PANTHER" id="PTHR30041:SF7">
    <property type="entry name" value="GLOBAL TRANSCRIPTIONAL REGULATOR SPX"/>
    <property type="match status" value="1"/>
</dbReference>
<accession>A0A401FIX9</accession>
<evidence type="ECO:0000313" key="5">
    <source>
        <dbReference type="Proteomes" id="UP000286974"/>
    </source>
</evidence>
<evidence type="ECO:0000313" key="4">
    <source>
        <dbReference type="EMBL" id="GAY72323.1"/>
    </source>
</evidence>
<dbReference type="Pfam" id="PF03960">
    <property type="entry name" value="ArsC"/>
    <property type="match status" value="1"/>
</dbReference>
<keyword evidence="1" id="KW-1015">Disulfide bond</keyword>
<dbReference type="PROSITE" id="PS51353">
    <property type="entry name" value="ARSC"/>
    <property type="match status" value="1"/>
</dbReference>
<gene>
    <name evidence="4" type="ORF">NBRC111893_469</name>
</gene>
<evidence type="ECO:0000256" key="2">
    <source>
        <dbReference type="ARBA" id="ARBA00023284"/>
    </source>
</evidence>
<dbReference type="NCBIfam" id="NF002459">
    <property type="entry name" value="PRK01655.1"/>
    <property type="match status" value="1"/>
</dbReference>
<dbReference type="Proteomes" id="UP000286974">
    <property type="component" value="Unassembled WGS sequence"/>
</dbReference>
<keyword evidence="2" id="KW-0676">Redox-active center</keyword>
<dbReference type="NCBIfam" id="TIGR01617">
    <property type="entry name" value="arsC_related"/>
    <property type="match status" value="1"/>
</dbReference>
<dbReference type="SUPFAM" id="SSF52833">
    <property type="entry name" value="Thioredoxin-like"/>
    <property type="match status" value="1"/>
</dbReference>
<dbReference type="OrthoDB" id="9794155at2"/>
<dbReference type="Gene3D" id="3.40.30.10">
    <property type="entry name" value="Glutaredoxin"/>
    <property type="match status" value="1"/>
</dbReference>
<dbReference type="InterPro" id="IPR006660">
    <property type="entry name" value="Arsenate_reductase-like"/>
</dbReference>
<dbReference type="AlphaFoldDB" id="A0A401FIX9"/>
<proteinExistence type="inferred from homology"/>